<dbReference type="Proteomes" id="UP001500967">
    <property type="component" value="Unassembled WGS sequence"/>
</dbReference>
<comment type="caution">
    <text evidence="1">The sequence shown here is derived from an EMBL/GenBank/DDBJ whole genome shotgun (WGS) entry which is preliminary data.</text>
</comment>
<evidence type="ECO:0008006" key="3">
    <source>
        <dbReference type="Google" id="ProtNLM"/>
    </source>
</evidence>
<proteinExistence type="predicted"/>
<dbReference type="InterPro" id="IPR025566">
    <property type="entry name" value="DUF4331"/>
</dbReference>
<evidence type="ECO:0000313" key="1">
    <source>
        <dbReference type="EMBL" id="GAA0228603.1"/>
    </source>
</evidence>
<dbReference type="RefSeq" id="WP_344647759.1">
    <property type="nucleotide sequence ID" value="NZ_BAAAGX010000006.1"/>
</dbReference>
<name>A0ABN0TRX1_9ACTN</name>
<keyword evidence="2" id="KW-1185">Reference proteome</keyword>
<reference evidence="1 2" key="1">
    <citation type="journal article" date="2019" name="Int. J. Syst. Evol. Microbiol.">
        <title>The Global Catalogue of Microorganisms (GCM) 10K type strain sequencing project: providing services to taxonomists for standard genome sequencing and annotation.</title>
        <authorList>
            <consortium name="The Broad Institute Genomics Platform"/>
            <consortium name="The Broad Institute Genome Sequencing Center for Infectious Disease"/>
            <person name="Wu L."/>
            <person name="Ma J."/>
        </authorList>
    </citation>
    <scope>NUCLEOTIDE SEQUENCE [LARGE SCALE GENOMIC DNA]</scope>
    <source>
        <strain evidence="1 2">JCM 10425</strain>
    </source>
</reference>
<gene>
    <name evidence="1" type="ORF">GCM10009539_12520</name>
</gene>
<dbReference type="EMBL" id="BAAAGX010000006">
    <property type="protein sequence ID" value="GAA0228603.1"/>
    <property type="molecule type" value="Genomic_DNA"/>
</dbReference>
<accession>A0ABN0TRX1</accession>
<evidence type="ECO:0000313" key="2">
    <source>
        <dbReference type="Proteomes" id="UP001500967"/>
    </source>
</evidence>
<protein>
    <recommendedName>
        <fullName evidence="3">DUF4331 domain-containing protein</fullName>
    </recommendedName>
</protein>
<dbReference type="Pfam" id="PF14224">
    <property type="entry name" value="DUF4331"/>
    <property type="match status" value="2"/>
</dbReference>
<sequence>MSHHLDSPLARQDPRLNITDQYVFDVDDATVLVMNVRTSLAGTDSPAGFHPEGRYEFKIHQGDADRESLTFRVSFDPEDADGEQTYRLVRLDGDDAGRDDADGTTLVEGRTGEAVDGPGGLRIWAGRAAEPFYLDLGLLGAVDQVVQHGEDVPITGWAGQNTFAGAAVDSIVLQLPHTDPVVAPGRDIRVWSVAKLATDAGGWRQINRAGLPMIWPIFRDAESDVASESDQTHPADDRANYAKTITDLVAGVVTRRGTSARPDAYAAAVTERLTPDTLPYRVGTPAVFGFAGFNGRHLADNAPEVMFSLVTNSAVTTGLSAPASSDTFPYVVPSPTTR</sequence>
<organism evidence="1 2">
    <name type="scientific">Cryptosporangium japonicum</name>
    <dbReference type="NCBI Taxonomy" id="80872"/>
    <lineage>
        <taxon>Bacteria</taxon>
        <taxon>Bacillati</taxon>
        <taxon>Actinomycetota</taxon>
        <taxon>Actinomycetes</taxon>
        <taxon>Cryptosporangiales</taxon>
        <taxon>Cryptosporangiaceae</taxon>
        <taxon>Cryptosporangium</taxon>
    </lineage>
</organism>